<sequence>MSAAPATSGAVSSDAVIDALQSALAGEHACVYGYGVVGSYLSDDAQAGARRALEIHERRRDDLRARLLALDAEPVAALAAYTLPFAVDDGSSARELAGVLEERLGALYADLIGVGAEGDLREFATGAMADTAVRAVRWGAEPTAFPGLQGRPGMPVPEDESGQD</sequence>
<feature type="region of interest" description="Disordered" evidence="2">
    <location>
        <begin position="143"/>
        <end position="164"/>
    </location>
</feature>
<dbReference type="AlphaFoldDB" id="A0A7K3M7J7"/>
<gene>
    <name evidence="4" type="ORF">F7O44_19650</name>
</gene>
<dbReference type="RefSeq" id="WP_162451992.1">
    <property type="nucleotide sequence ID" value="NZ_WLZY01000007.1"/>
</dbReference>
<evidence type="ECO:0000259" key="3">
    <source>
        <dbReference type="Pfam" id="PF14530"/>
    </source>
</evidence>
<dbReference type="SUPFAM" id="SSF47240">
    <property type="entry name" value="Ferritin-like"/>
    <property type="match status" value="1"/>
</dbReference>
<evidence type="ECO:0000256" key="1">
    <source>
        <dbReference type="SAM" id="Coils"/>
    </source>
</evidence>
<evidence type="ECO:0000313" key="5">
    <source>
        <dbReference type="Proteomes" id="UP000460435"/>
    </source>
</evidence>
<organism evidence="4 5">
    <name type="scientific">Phytoactinopolyspora mesophila</name>
    <dbReference type="NCBI Taxonomy" id="2650750"/>
    <lineage>
        <taxon>Bacteria</taxon>
        <taxon>Bacillati</taxon>
        <taxon>Actinomycetota</taxon>
        <taxon>Actinomycetes</taxon>
        <taxon>Jiangellales</taxon>
        <taxon>Jiangellaceae</taxon>
        <taxon>Phytoactinopolyspora</taxon>
    </lineage>
</organism>
<feature type="coiled-coil region" evidence="1">
    <location>
        <begin position="46"/>
        <end position="73"/>
    </location>
</feature>
<reference evidence="4 5" key="1">
    <citation type="submission" date="2019-11" db="EMBL/GenBank/DDBJ databases">
        <authorList>
            <person name="Li X.-J."/>
            <person name="Feng X.-M."/>
        </authorList>
    </citation>
    <scope>NUCLEOTIDE SEQUENCE [LARGE SCALE GENOMIC DNA]</scope>
    <source>
        <strain evidence="4 5">XMNu-373</strain>
    </source>
</reference>
<accession>A0A7K3M7J7</accession>
<feature type="domain" description="DUF4439" evidence="3">
    <location>
        <begin position="19"/>
        <end position="149"/>
    </location>
</feature>
<evidence type="ECO:0000256" key="2">
    <source>
        <dbReference type="SAM" id="MobiDB-lite"/>
    </source>
</evidence>
<dbReference type="Gene3D" id="1.20.1260.10">
    <property type="match status" value="1"/>
</dbReference>
<dbReference type="EMBL" id="WLZY01000007">
    <property type="protein sequence ID" value="NDL59289.1"/>
    <property type="molecule type" value="Genomic_DNA"/>
</dbReference>
<protein>
    <submittedName>
        <fullName evidence="4">DUF4439 domain-containing protein</fullName>
    </submittedName>
</protein>
<name>A0A7K3M7J7_9ACTN</name>
<proteinExistence type="predicted"/>
<comment type="caution">
    <text evidence="4">The sequence shown here is derived from an EMBL/GenBank/DDBJ whole genome shotgun (WGS) entry which is preliminary data.</text>
</comment>
<dbReference type="InterPro" id="IPR009078">
    <property type="entry name" value="Ferritin-like_SF"/>
</dbReference>
<dbReference type="CDD" id="cd00657">
    <property type="entry name" value="Ferritin_like"/>
    <property type="match status" value="1"/>
</dbReference>
<dbReference type="InterPro" id="IPR012347">
    <property type="entry name" value="Ferritin-like"/>
</dbReference>
<keyword evidence="1" id="KW-0175">Coiled coil</keyword>
<evidence type="ECO:0000313" key="4">
    <source>
        <dbReference type="EMBL" id="NDL59289.1"/>
    </source>
</evidence>
<keyword evidence="5" id="KW-1185">Reference proteome</keyword>
<dbReference type="Proteomes" id="UP000460435">
    <property type="component" value="Unassembled WGS sequence"/>
</dbReference>
<dbReference type="Pfam" id="PF14530">
    <property type="entry name" value="DUF4439"/>
    <property type="match status" value="1"/>
</dbReference>
<dbReference type="InterPro" id="IPR029447">
    <property type="entry name" value="DUF4439"/>
</dbReference>